<keyword evidence="3 8" id="KW-0378">Hydrolase</keyword>
<accession>A0A3N2BD66</accession>
<evidence type="ECO:0000259" key="7">
    <source>
        <dbReference type="PROSITE" id="PS51935"/>
    </source>
</evidence>
<dbReference type="Proteomes" id="UP000280668">
    <property type="component" value="Unassembled WGS sequence"/>
</dbReference>
<comment type="caution">
    <text evidence="8">The sequence shown here is derived from an EMBL/GenBank/DDBJ whole genome shotgun (WGS) entry which is preliminary data.</text>
</comment>
<feature type="region of interest" description="Disordered" evidence="5">
    <location>
        <begin position="97"/>
        <end position="141"/>
    </location>
</feature>
<keyword evidence="4" id="KW-0788">Thiol protease</keyword>
<feature type="compositionally biased region" description="Low complexity" evidence="5">
    <location>
        <begin position="107"/>
        <end position="141"/>
    </location>
</feature>
<feature type="region of interest" description="Disordered" evidence="5">
    <location>
        <begin position="29"/>
        <end position="48"/>
    </location>
</feature>
<feature type="domain" description="NlpC/P60" evidence="7">
    <location>
        <begin position="150"/>
        <end position="264"/>
    </location>
</feature>
<dbReference type="SUPFAM" id="SSF54001">
    <property type="entry name" value="Cysteine proteinases"/>
    <property type="match status" value="1"/>
</dbReference>
<dbReference type="InterPro" id="IPR000064">
    <property type="entry name" value="NLP_P60_dom"/>
</dbReference>
<dbReference type="Pfam" id="PF00877">
    <property type="entry name" value="NLPC_P60"/>
    <property type="match status" value="1"/>
</dbReference>
<feature type="chain" id="PRO_5018285610" evidence="6">
    <location>
        <begin position="33"/>
        <end position="264"/>
    </location>
</feature>
<keyword evidence="9" id="KW-1185">Reference proteome</keyword>
<dbReference type="Gene3D" id="3.90.1720.10">
    <property type="entry name" value="endopeptidase domain like (from Nostoc punctiforme)"/>
    <property type="match status" value="1"/>
</dbReference>
<organism evidence="8 9">
    <name type="scientific">Bogoriella caseilytica</name>
    <dbReference type="NCBI Taxonomy" id="56055"/>
    <lineage>
        <taxon>Bacteria</taxon>
        <taxon>Bacillati</taxon>
        <taxon>Actinomycetota</taxon>
        <taxon>Actinomycetes</taxon>
        <taxon>Micrococcales</taxon>
        <taxon>Bogoriellaceae</taxon>
        <taxon>Bogoriella</taxon>
    </lineage>
</organism>
<dbReference type="AlphaFoldDB" id="A0A3N2BD66"/>
<name>A0A3N2BD66_9MICO</name>
<feature type="signal peptide" evidence="6">
    <location>
        <begin position="1"/>
        <end position="32"/>
    </location>
</feature>
<reference evidence="8 9" key="1">
    <citation type="submission" date="2018-11" db="EMBL/GenBank/DDBJ databases">
        <title>Sequencing the genomes of 1000 actinobacteria strains.</title>
        <authorList>
            <person name="Klenk H.-P."/>
        </authorList>
    </citation>
    <scope>NUCLEOTIDE SEQUENCE [LARGE SCALE GENOMIC DNA]</scope>
    <source>
        <strain evidence="8 9">DSM 11294</strain>
    </source>
</reference>
<keyword evidence="2" id="KW-0645">Protease</keyword>
<dbReference type="GO" id="GO:0008234">
    <property type="term" value="F:cysteine-type peptidase activity"/>
    <property type="evidence" value="ECO:0007669"/>
    <property type="project" value="UniProtKB-KW"/>
</dbReference>
<gene>
    <name evidence="8" type="ORF">EDD31_1557</name>
</gene>
<evidence type="ECO:0000256" key="3">
    <source>
        <dbReference type="ARBA" id="ARBA00022801"/>
    </source>
</evidence>
<feature type="compositionally biased region" description="Low complexity" evidence="5">
    <location>
        <begin position="29"/>
        <end position="41"/>
    </location>
</feature>
<dbReference type="InterPro" id="IPR051794">
    <property type="entry name" value="PG_Endopeptidase_C40"/>
</dbReference>
<comment type="similarity">
    <text evidence="1">Belongs to the peptidase C40 family.</text>
</comment>
<dbReference type="InterPro" id="IPR038765">
    <property type="entry name" value="Papain-like_cys_pep_sf"/>
</dbReference>
<dbReference type="EMBL" id="RKHK01000001">
    <property type="protein sequence ID" value="ROR73189.1"/>
    <property type="molecule type" value="Genomic_DNA"/>
</dbReference>
<evidence type="ECO:0000256" key="1">
    <source>
        <dbReference type="ARBA" id="ARBA00007074"/>
    </source>
</evidence>
<dbReference type="GO" id="GO:0006508">
    <property type="term" value="P:proteolysis"/>
    <property type="evidence" value="ECO:0007669"/>
    <property type="project" value="UniProtKB-KW"/>
</dbReference>
<dbReference type="PANTHER" id="PTHR47359">
    <property type="entry name" value="PEPTIDOGLYCAN DL-ENDOPEPTIDASE CWLO"/>
    <property type="match status" value="1"/>
</dbReference>
<dbReference type="PROSITE" id="PS51935">
    <property type="entry name" value="NLPC_P60"/>
    <property type="match status" value="1"/>
</dbReference>
<sequence length="264" mass="26050">MTPLSSTRARRGLLAVASSGLAITIAASSAAAAPGTSTRPAQPNTGAVSISEDAADVLTTSPGMTIPGDAYETGPRAEAHFSPAAPVTEQVAETPALGAPAPSENLSTEPAAEAPAAEAPAAEPAAETAEPAAETAAEPAADVAPAAAPSAVGSSVVATAYNYTGIPYAWGQSNPAVGFDCAGFVSFVFAQHGISVPHSTTGQLNAGRIVSAAEARPGDIVYSPGHTAIYIGNGQVIGAWNPGMPSGTGPISWYTNSPTFVRVG</sequence>
<protein>
    <submittedName>
        <fullName evidence="8">Cell wall-associated NlpC family hydrolase</fullName>
    </submittedName>
</protein>
<evidence type="ECO:0000256" key="6">
    <source>
        <dbReference type="SAM" id="SignalP"/>
    </source>
</evidence>
<evidence type="ECO:0000313" key="9">
    <source>
        <dbReference type="Proteomes" id="UP000280668"/>
    </source>
</evidence>
<evidence type="ECO:0000256" key="4">
    <source>
        <dbReference type="ARBA" id="ARBA00022807"/>
    </source>
</evidence>
<proteinExistence type="inferred from homology"/>
<evidence type="ECO:0000313" key="8">
    <source>
        <dbReference type="EMBL" id="ROR73189.1"/>
    </source>
</evidence>
<dbReference type="PANTHER" id="PTHR47359:SF3">
    <property type="entry name" value="NLP_P60 DOMAIN-CONTAINING PROTEIN-RELATED"/>
    <property type="match status" value="1"/>
</dbReference>
<keyword evidence="6" id="KW-0732">Signal</keyword>
<evidence type="ECO:0000256" key="5">
    <source>
        <dbReference type="SAM" id="MobiDB-lite"/>
    </source>
</evidence>
<evidence type="ECO:0000256" key="2">
    <source>
        <dbReference type="ARBA" id="ARBA00022670"/>
    </source>
</evidence>